<dbReference type="GO" id="GO:0016787">
    <property type="term" value="F:hydrolase activity"/>
    <property type="evidence" value="ECO:0007669"/>
    <property type="project" value="UniProtKB-KW"/>
</dbReference>
<evidence type="ECO:0000313" key="2">
    <source>
        <dbReference type="Proteomes" id="UP000003019"/>
    </source>
</evidence>
<keyword evidence="1" id="KW-0378">Hydrolase</keyword>
<dbReference type="Proteomes" id="UP000003019">
    <property type="component" value="Unassembled WGS sequence"/>
</dbReference>
<name>G4CEX0_9NEIS</name>
<organism evidence="1 2">
    <name type="scientific">Neisseria shayeganii 871</name>
    <dbReference type="NCBI Taxonomy" id="1032488"/>
    <lineage>
        <taxon>Bacteria</taxon>
        <taxon>Pseudomonadati</taxon>
        <taxon>Pseudomonadota</taxon>
        <taxon>Betaproteobacteria</taxon>
        <taxon>Neisseriales</taxon>
        <taxon>Neisseriaceae</taxon>
        <taxon>Neisseria</taxon>
    </lineage>
</organism>
<proteinExistence type="predicted"/>
<dbReference type="AlphaFoldDB" id="G4CEX0"/>
<dbReference type="HOGENOM" id="CLU_3009618_0_0_4"/>
<sequence length="56" mass="6204">MIGIDKRQIKVQCRVLCACRCQTAGKAPRFSVCRAKGGRLFSTPTPHPLAVYERNA</sequence>
<keyword evidence="2" id="KW-1185">Reference proteome</keyword>
<dbReference type="EMBL" id="AGAY01000006">
    <property type="protein sequence ID" value="EGY53604.1"/>
    <property type="molecule type" value="Genomic_DNA"/>
</dbReference>
<comment type="caution">
    <text evidence="1">The sequence shown here is derived from an EMBL/GenBank/DDBJ whole genome shotgun (WGS) entry which is preliminary data.</text>
</comment>
<dbReference type="EC" id="3.6.3.27" evidence="1"/>
<evidence type="ECO:0000313" key="1">
    <source>
        <dbReference type="EMBL" id="EGY53604.1"/>
    </source>
</evidence>
<reference evidence="1 2" key="1">
    <citation type="submission" date="2011-05" db="EMBL/GenBank/DDBJ databases">
        <authorList>
            <person name="Muzny D."/>
            <person name="Qin X."/>
            <person name="Deng J."/>
            <person name="Jiang H."/>
            <person name="Liu Y."/>
            <person name="Qu J."/>
            <person name="Song X.-Z."/>
            <person name="Zhang L."/>
            <person name="Thornton R."/>
            <person name="Coyle M."/>
            <person name="Francisco L."/>
            <person name="Jackson L."/>
            <person name="Javaid M."/>
            <person name="Korchina V."/>
            <person name="Kovar C."/>
            <person name="Mata R."/>
            <person name="Mathew T."/>
            <person name="Ngo R."/>
            <person name="Nguyen L."/>
            <person name="Nguyen N."/>
            <person name="Okwuonu G."/>
            <person name="Ongeri F."/>
            <person name="Pham C."/>
            <person name="Simmons D."/>
            <person name="Wilczek-Boney K."/>
            <person name="Hale W."/>
            <person name="Jakkamsetti A."/>
            <person name="Pham P."/>
            <person name="Ruth R."/>
            <person name="San Lucas F."/>
            <person name="Warren J."/>
            <person name="Zhang J."/>
            <person name="Zhao Z."/>
            <person name="Zhou C."/>
            <person name="Zhu D."/>
            <person name="Lee S."/>
            <person name="Bess C."/>
            <person name="Blankenburg K."/>
            <person name="Forbes L."/>
            <person name="Fu Q."/>
            <person name="Gubbala S."/>
            <person name="Hirani K."/>
            <person name="Jayaseelan J.C."/>
            <person name="Lara F."/>
            <person name="Munidasa M."/>
            <person name="Palculict T."/>
            <person name="Patil S."/>
            <person name="Pu L.-L."/>
            <person name="Saada N."/>
            <person name="Tang L."/>
            <person name="Weissenberger G."/>
            <person name="Zhu Y."/>
            <person name="Hemphill L."/>
            <person name="Shang Y."/>
            <person name="Youmans B."/>
            <person name="Ayvaz T."/>
            <person name="Ross M."/>
            <person name="Santibanez J."/>
            <person name="Aqrawi P."/>
            <person name="Gross S."/>
            <person name="Joshi V."/>
            <person name="Fowler G."/>
            <person name="Nazareth L."/>
            <person name="Reid J."/>
            <person name="Worley K."/>
            <person name="Petrosino J."/>
            <person name="Highlander S."/>
            <person name="Gibbs R."/>
        </authorList>
    </citation>
    <scope>NUCLEOTIDE SEQUENCE [LARGE SCALE GENOMIC DNA]</scope>
    <source>
        <strain evidence="1 2">871</strain>
    </source>
</reference>
<gene>
    <name evidence="1" type="primary">pstB</name>
    <name evidence="1" type="ORF">HMPREF9371_0159</name>
</gene>
<protein>
    <submittedName>
        <fullName evidence="1">Phosphate ABC superfamily ATP binding cassette transporter, ABC protein</fullName>
        <ecNumber evidence="1">3.6.3.27</ecNumber>
    </submittedName>
</protein>
<accession>G4CEX0</accession>